<evidence type="ECO:0000313" key="1">
    <source>
        <dbReference type="EMBL" id="MBG6138122.1"/>
    </source>
</evidence>
<protein>
    <submittedName>
        <fullName evidence="1">Uncharacterized protein YcaQ</fullName>
    </submittedName>
</protein>
<keyword evidence="2" id="KW-1185">Reference proteome</keyword>
<dbReference type="PANTHER" id="PTHR30528">
    <property type="entry name" value="CYTOPLASMIC PROTEIN"/>
    <property type="match status" value="1"/>
</dbReference>
<reference evidence="1" key="1">
    <citation type="submission" date="2020-11" db="EMBL/GenBank/DDBJ databases">
        <title>Sequencing the genomes of 1000 actinobacteria strains.</title>
        <authorList>
            <person name="Klenk H.-P."/>
        </authorList>
    </citation>
    <scope>NUCLEOTIDE SEQUENCE</scope>
    <source>
        <strain evidence="1">DSM 45356</strain>
    </source>
</reference>
<comment type="caution">
    <text evidence="1">The sequence shown here is derived from an EMBL/GenBank/DDBJ whole genome shotgun (WGS) entry which is preliminary data.</text>
</comment>
<dbReference type="Pfam" id="PF06224">
    <property type="entry name" value="AlkZ-like"/>
    <property type="match status" value="1"/>
</dbReference>
<dbReference type="Proteomes" id="UP000622552">
    <property type="component" value="Unassembled WGS sequence"/>
</dbReference>
<gene>
    <name evidence="1" type="ORF">IW245_004316</name>
</gene>
<organism evidence="1 2">
    <name type="scientific">Longispora fulva</name>
    <dbReference type="NCBI Taxonomy" id="619741"/>
    <lineage>
        <taxon>Bacteria</taxon>
        <taxon>Bacillati</taxon>
        <taxon>Actinomycetota</taxon>
        <taxon>Actinomycetes</taxon>
        <taxon>Micromonosporales</taxon>
        <taxon>Micromonosporaceae</taxon>
        <taxon>Longispora</taxon>
    </lineage>
</organism>
<sequence>MSIPDTLTLAQARRVTLAAQGFADPLPTGVPDARHARRVIGRLGQIQIDSVNILARAHHMPLYSRLGPYPHDLLTRVSTGPKRALFEYWGHEAALIDVRLHPHLRWRMASALDGAWGGMRRVAAEQPELVRWILDEVRAKGPMTAREIEHDVPKKKGGWWNWSVAKQALEYLFWAGEVTTSHRNGQFERVYEMPDRALPRAVLDTPDPSLAESYRALVEVAARALGVAAEPELRDYFRLPADAAKPAIATLVAEGVLRPVAVEGWKKPAWLHADARLPRRVRAATLVSPFDPLVWERGRTERLFDFRYRLEIYTPAPKRVHGYYVLPFLHGDRLTARVDLKADRAAGVLRVPAAWLEPGADAGETAVALAAELRRMAGWLGLGEVALPDRGDLAPELSRALA</sequence>
<dbReference type="RefSeq" id="WP_197004910.1">
    <property type="nucleotide sequence ID" value="NZ_BONS01000017.1"/>
</dbReference>
<evidence type="ECO:0000313" key="2">
    <source>
        <dbReference type="Proteomes" id="UP000622552"/>
    </source>
</evidence>
<proteinExistence type="predicted"/>
<dbReference type="EMBL" id="JADOUF010000001">
    <property type="protein sequence ID" value="MBG6138122.1"/>
    <property type="molecule type" value="Genomic_DNA"/>
</dbReference>
<accession>A0A8J7KXP2</accession>
<name>A0A8J7KXP2_9ACTN</name>
<dbReference type="AlphaFoldDB" id="A0A8J7KXP2"/>
<dbReference type="InterPro" id="IPR009351">
    <property type="entry name" value="AlkZ-like"/>
</dbReference>
<dbReference type="PANTHER" id="PTHR30528:SF0">
    <property type="entry name" value="CYTOPLASMIC PROTEIN"/>
    <property type="match status" value="1"/>
</dbReference>